<feature type="transmembrane region" description="Helical" evidence="2">
    <location>
        <begin position="53"/>
        <end position="72"/>
    </location>
</feature>
<keyword evidence="2" id="KW-0812">Transmembrane</keyword>
<dbReference type="AlphaFoldDB" id="A0A8H6XYU7"/>
<reference evidence="3" key="1">
    <citation type="submission" date="2020-05" db="EMBL/GenBank/DDBJ databases">
        <title>Mycena genomes resolve the evolution of fungal bioluminescence.</title>
        <authorList>
            <person name="Tsai I.J."/>
        </authorList>
    </citation>
    <scope>NUCLEOTIDE SEQUENCE</scope>
    <source>
        <strain evidence="3">160909Yilan</strain>
    </source>
</reference>
<sequence>MILPSFLFSPHARVWNLRLLLLGTLGLSGFLVATLSSAGAEYSSPGRPLISPYPILLPTFGCMFLHHLGLIINWPIPRLAIVDLILVFLESCGITVGFHLAASWQELPTLFKFAWIPLDLSLILSIIFRIATMVRSEGRFFHQKFVFLGACTRSSPLYTPTAILLNRSVARPLVRGESMIIILARALVLTCISLGVPVFGIYAIVLNPIHASIYTRSVATFSVADLSPPPGNITFLMGLFQTNAPFSNSSTIPDFSVNNVAVAVTGYEGANCSVTFEEIGTQRLVECSQRWWALGDGWTISINLTIPSGYAVNVMPLPQKSTMGPFDALPSRTINEIGIEVVRLQVFSDSILMISGSHLFARLTWTQRETRSRWGLGGLASSAPVFEAQITNLQPYPSASPTATNETTLLLYQPYPFATRLQQDSSDITPLSGLSTFGGFWTFVEGVFVLLFGASVMYFAFGRRPLSALGLIHIFHRRALVQQWHDDFPRLRTEGGQPGSESAGIVAFIRERLIDIDQGPEMDTVNDIEAQHSRSSSDSQEDLIRASTKEPDYEHGQES</sequence>
<accession>A0A8H6XYU7</accession>
<feature type="transmembrane region" description="Helical" evidence="2">
    <location>
        <begin position="79"/>
        <end position="101"/>
    </location>
</feature>
<evidence type="ECO:0008006" key="5">
    <source>
        <dbReference type="Google" id="ProtNLM"/>
    </source>
</evidence>
<evidence type="ECO:0000313" key="3">
    <source>
        <dbReference type="EMBL" id="KAF7350850.1"/>
    </source>
</evidence>
<dbReference type="EMBL" id="JACAZH010000014">
    <property type="protein sequence ID" value="KAF7350850.1"/>
    <property type="molecule type" value="Genomic_DNA"/>
</dbReference>
<dbReference type="Proteomes" id="UP000623467">
    <property type="component" value="Unassembled WGS sequence"/>
</dbReference>
<name>A0A8H6XYU7_9AGAR</name>
<organism evidence="3 4">
    <name type="scientific">Mycena sanguinolenta</name>
    <dbReference type="NCBI Taxonomy" id="230812"/>
    <lineage>
        <taxon>Eukaryota</taxon>
        <taxon>Fungi</taxon>
        <taxon>Dikarya</taxon>
        <taxon>Basidiomycota</taxon>
        <taxon>Agaricomycotina</taxon>
        <taxon>Agaricomycetes</taxon>
        <taxon>Agaricomycetidae</taxon>
        <taxon>Agaricales</taxon>
        <taxon>Marasmiineae</taxon>
        <taxon>Mycenaceae</taxon>
        <taxon>Mycena</taxon>
    </lineage>
</organism>
<proteinExistence type="predicted"/>
<keyword evidence="2" id="KW-1133">Transmembrane helix</keyword>
<protein>
    <recommendedName>
        <fullName evidence="5">Transmembrane protein</fullName>
    </recommendedName>
</protein>
<feature type="region of interest" description="Disordered" evidence="1">
    <location>
        <begin position="524"/>
        <end position="559"/>
    </location>
</feature>
<feature type="transmembrane region" description="Helical" evidence="2">
    <location>
        <begin position="440"/>
        <end position="461"/>
    </location>
</feature>
<comment type="caution">
    <text evidence="3">The sequence shown here is derived from an EMBL/GenBank/DDBJ whole genome shotgun (WGS) entry which is preliminary data.</text>
</comment>
<gene>
    <name evidence="3" type="ORF">MSAN_01647100</name>
</gene>
<feature type="compositionally biased region" description="Basic and acidic residues" evidence="1">
    <location>
        <begin position="542"/>
        <end position="559"/>
    </location>
</feature>
<keyword evidence="2" id="KW-0472">Membrane</keyword>
<keyword evidence="4" id="KW-1185">Reference proteome</keyword>
<evidence type="ECO:0000313" key="4">
    <source>
        <dbReference type="Proteomes" id="UP000623467"/>
    </source>
</evidence>
<feature type="transmembrane region" description="Helical" evidence="2">
    <location>
        <begin position="113"/>
        <end position="134"/>
    </location>
</feature>
<feature type="transmembrane region" description="Helical" evidence="2">
    <location>
        <begin position="180"/>
        <end position="205"/>
    </location>
</feature>
<dbReference type="OrthoDB" id="3227921at2759"/>
<evidence type="ECO:0000256" key="1">
    <source>
        <dbReference type="SAM" id="MobiDB-lite"/>
    </source>
</evidence>
<evidence type="ECO:0000256" key="2">
    <source>
        <dbReference type="SAM" id="Phobius"/>
    </source>
</evidence>